<comment type="caution">
    <text evidence="5">The sequence shown here is derived from an EMBL/GenBank/DDBJ whole genome shotgun (WGS) entry which is preliminary data.</text>
</comment>
<evidence type="ECO:0000259" key="4">
    <source>
        <dbReference type="Pfam" id="PF01555"/>
    </source>
</evidence>
<dbReference type="Gene3D" id="3.40.50.150">
    <property type="entry name" value="Vaccinia Virus protein VP39"/>
    <property type="match status" value="1"/>
</dbReference>
<gene>
    <name evidence="5" type="primary">hindIIIM</name>
    <name evidence="5" type="ORF">NTGZN8_160002</name>
</gene>
<keyword evidence="6" id="KW-1185">Reference proteome</keyword>
<dbReference type="PANTHER" id="PTHR13370">
    <property type="entry name" value="RNA METHYLASE-RELATED"/>
    <property type="match status" value="1"/>
</dbReference>
<evidence type="ECO:0000313" key="6">
    <source>
        <dbReference type="Proteomes" id="UP000675882"/>
    </source>
</evidence>
<protein>
    <recommendedName>
        <fullName evidence="3">Methyltransferase</fullName>
        <ecNumber evidence="3">2.1.1.-</ecNumber>
    </recommendedName>
</protein>
<dbReference type="GO" id="GO:0032259">
    <property type="term" value="P:methylation"/>
    <property type="evidence" value="ECO:0007669"/>
    <property type="project" value="UniProtKB-KW"/>
</dbReference>
<name>A0A916BBZ7_9PROT</name>
<evidence type="ECO:0000256" key="1">
    <source>
        <dbReference type="ARBA" id="ARBA00022603"/>
    </source>
</evidence>
<keyword evidence="1 5" id="KW-0489">Methyltransferase</keyword>
<dbReference type="CDD" id="cd02440">
    <property type="entry name" value="AdoMet_MTases"/>
    <property type="match status" value="1"/>
</dbReference>
<evidence type="ECO:0000313" key="5">
    <source>
        <dbReference type="EMBL" id="CAE6702500.1"/>
    </source>
</evidence>
<dbReference type="Pfam" id="PF01555">
    <property type="entry name" value="N6_N4_Mtase"/>
    <property type="match status" value="1"/>
</dbReference>
<dbReference type="PANTHER" id="PTHR13370:SF24">
    <property type="entry name" value="TYPE III RESTRICTION-MODIFICATION ENZYME STYLTI MOD SUBUNIT"/>
    <property type="match status" value="1"/>
</dbReference>
<feature type="domain" description="DNA methylase N-4/N-6" evidence="4">
    <location>
        <begin position="25"/>
        <end position="291"/>
    </location>
</feature>
<keyword evidence="2 5" id="KW-0808">Transferase</keyword>
<dbReference type="EC" id="2.1.1.-" evidence="3"/>
<reference evidence="5" key="1">
    <citation type="submission" date="2021-02" db="EMBL/GenBank/DDBJ databases">
        <authorList>
            <person name="Han P."/>
        </authorList>
    </citation>
    <scope>NUCLEOTIDE SEQUENCE</scope>
    <source>
        <strain evidence="5">Candidatus Nitrotoga sp. ZN8</strain>
    </source>
</reference>
<accession>A0A916BBZ7</accession>
<dbReference type="GO" id="GO:0005737">
    <property type="term" value="C:cytoplasm"/>
    <property type="evidence" value="ECO:0007669"/>
    <property type="project" value="TreeGrafter"/>
</dbReference>
<dbReference type="InterPro" id="IPR002941">
    <property type="entry name" value="DNA_methylase_N4/N6"/>
</dbReference>
<evidence type="ECO:0000256" key="3">
    <source>
        <dbReference type="RuleBase" id="RU362026"/>
    </source>
</evidence>
<dbReference type="SUPFAM" id="SSF53335">
    <property type="entry name" value="S-adenosyl-L-methionine-dependent methyltransferases"/>
    <property type="match status" value="1"/>
</dbReference>
<organism evidence="5 6">
    <name type="scientific">Candidatus Nitrotoga fabula</name>
    <dbReference type="NCBI Taxonomy" id="2182327"/>
    <lineage>
        <taxon>Bacteria</taxon>
        <taxon>Pseudomonadati</taxon>
        <taxon>Pseudomonadota</taxon>
        <taxon>Betaproteobacteria</taxon>
        <taxon>Nitrosomonadales</taxon>
        <taxon>Gallionellaceae</taxon>
        <taxon>Candidatus Nitrotoga</taxon>
    </lineage>
</organism>
<evidence type="ECO:0000256" key="2">
    <source>
        <dbReference type="ARBA" id="ARBA00022679"/>
    </source>
</evidence>
<dbReference type="AlphaFoldDB" id="A0A916BBZ7"/>
<dbReference type="Proteomes" id="UP000675882">
    <property type="component" value="Unassembled WGS sequence"/>
</dbReference>
<comment type="similarity">
    <text evidence="3">Belongs to the N(4)/N(6)-methyltransferase family.</text>
</comment>
<dbReference type="InterPro" id="IPR001091">
    <property type="entry name" value="RM_Methyltransferase"/>
</dbReference>
<sequence>MDDYLNKVINSDSLIAIKRIPDDYIHLILSDIPYGIGAEDWDVLHDNKNSAYLGTSPGQAKAGAVFKKRGKPINGWSEADREIPRQYYEWCSTWASEWFRVMKPGGSVFIFAGRRYAHRCISALEDAGFSFKDMFAWIRQRAPHRAQRVSIVYERRGDLKNFAKWEGWRVGNLRPTFEPVLWFTRPYKIGTTIADNILFNGVGAFNESAFLKYEKSPDNILTSGFMSGESGHHPTQKPVRLMKSLIELTTQEGQIVLDPFCGSGSTLVAAKLLGRDYIGIEANREYALIAEARLNNEISVQADFFAVNG</sequence>
<dbReference type="InterPro" id="IPR029063">
    <property type="entry name" value="SAM-dependent_MTases_sf"/>
</dbReference>
<dbReference type="PRINTS" id="PR00508">
    <property type="entry name" value="S21N4MTFRASE"/>
</dbReference>
<dbReference type="GO" id="GO:0008170">
    <property type="term" value="F:N-methyltransferase activity"/>
    <property type="evidence" value="ECO:0007669"/>
    <property type="project" value="InterPro"/>
</dbReference>
<dbReference type="RefSeq" id="WP_213035473.1">
    <property type="nucleotide sequence ID" value="NZ_CAJNBL010000008.1"/>
</dbReference>
<dbReference type="EMBL" id="CAJNBL010000008">
    <property type="protein sequence ID" value="CAE6702500.1"/>
    <property type="molecule type" value="Genomic_DNA"/>
</dbReference>
<proteinExistence type="inferred from homology"/>
<dbReference type="GO" id="GO:0003677">
    <property type="term" value="F:DNA binding"/>
    <property type="evidence" value="ECO:0007669"/>
    <property type="project" value="InterPro"/>
</dbReference>